<dbReference type="GO" id="GO:0016887">
    <property type="term" value="F:ATP hydrolysis activity"/>
    <property type="evidence" value="ECO:0007669"/>
    <property type="project" value="InterPro"/>
</dbReference>
<dbReference type="InterPro" id="IPR011527">
    <property type="entry name" value="ABC1_TM_dom"/>
</dbReference>
<feature type="transmembrane region" description="Helical" evidence="8">
    <location>
        <begin position="191"/>
        <end position="208"/>
    </location>
</feature>
<dbReference type="InterPro" id="IPR027417">
    <property type="entry name" value="P-loop_NTPase"/>
</dbReference>
<dbReference type="Proteomes" id="UP000516314">
    <property type="component" value="Chromosome 5"/>
</dbReference>
<dbReference type="PROSITE" id="PS00211">
    <property type="entry name" value="ABC_TRANSPORTER_1"/>
    <property type="match status" value="1"/>
</dbReference>
<dbReference type="PROSITE" id="PS50893">
    <property type="entry name" value="ABC_TRANSPORTER_2"/>
    <property type="match status" value="1"/>
</dbReference>
<evidence type="ECO:0000259" key="9">
    <source>
        <dbReference type="PROSITE" id="PS50893"/>
    </source>
</evidence>
<dbReference type="AlphaFoldDB" id="A0A7G2FC77"/>
<keyword evidence="4" id="KW-0547">Nucleotide-binding</keyword>
<feature type="domain" description="ABC transmembrane type-1" evidence="10">
    <location>
        <begin position="81"/>
        <end position="370"/>
    </location>
</feature>
<feature type="transmembrane region" description="Helical" evidence="8">
    <location>
        <begin position="76"/>
        <end position="97"/>
    </location>
</feature>
<dbReference type="CDD" id="cd07346">
    <property type="entry name" value="ABC_6TM_exporters"/>
    <property type="match status" value="1"/>
</dbReference>
<protein>
    <submittedName>
        <fullName evidence="11">(thale cress) hypothetical protein</fullName>
    </submittedName>
</protein>
<dbReference type="GO" id="GO:0140359">
    <property type="term" value="F:ABC-type transporter activity"/>
    <property type="evidence" value="ECO:0007669"/>
    <property type="project" value="InterPro"/>
</dbReference>
<dbReference type="InterPro" id="IPR017871">
    <property type="entry name" value="ABC_transporter-like_CS"/>
</dbReference>
<evidence type="ECO:0000256" key="6">
    <source>
        <dbReference type="ARBA" id="ARBA00022989"/>
    </source>
</evidence>
<dbReference type="Pfam" id="PF00664">
    <property type="entry name" value="ABC_membrane"/>
    <property type="match status" value="1"/>
</dbReference>
<dbReference type="Gene3D" id="3.40.50.300">
    <property type="entry name" value="P-loop containing nucleotide triphosphate hydrolases"/>
    <property type="match status" value="1"/>
</dbReference>
<keyword evidence="5" id="KW-0067">ATP-binding</keyword>
<evidence type="ECO:0000256" key="3">
    <source>
        <dbReference type="ARBA" id="ARBA00022692"/>
    </source>
</evidence>
<feature type="transmembrane region" description="Helical" evidence="8">
    <location>
        <begin position="311"/>
        <end position="333"/>
    </location>
</feature>
<evidence type="ECO:0000313" key="11">
    <source>
        <dbReference type="EMBL" id="CAD5330745.1"/>
    </source>
</evidence>
<dbReference type="PROSITE" id="PS50929">
    <property type="entry name" value="ABC_TM1F"/>
    <property type="match status" value="1"/>
</dbReference>
<dbReference type="SUPFAM" id="SSF90123">
    <property type="entry name" value="ABC transporter transmembrane region"/>
    <property type="match status" value="2"/>
</dbReference>
<keyword evidence="6 8" id="KW-1133">Transmembrane helix</keyword>
<dbReference type="InterPro" id="IPR036640">
    <property type="entry name" value="ABC1_TM_sf"/>
</dbReference>
<dbReference type="SUPFAM" id="SSF52540">
    <property type="entry name" value="P-loop containing nucleoside triphosphate hydrolases"/>
    <property type="match status" value="1"/>
</dbReference>
<dbReference type="FunFam" id="3.40.50.300:FF:001371">
    <property type="entry name" value="ABC transporter ATP-binding protein"/>
    <property type="match status" value="1"/>
</dbReference>
<evidence type="ECO:0000256" key="4">
    <source>
        <dbReference type="ARBA" id="ARBA00022741"/>
    </source>
</evidence>
<evidence type="ECO:0000256" key="1">
    <source>
        <dbReference type="ARBA" id="ARBA00004141"/>
    </source>
</evidence>
<reference evidence="11 12" key="1">
    <citation type="submission" date="2020-09" db="EMBL/GenBank/DDBJ databases">
        <authorList>
            <person name="Ashkenazy H."/>
        </authorList>
    </citation>
    <scope>NUCLEOTIDE SEQUENCE [LARGE SCALE GENOMIC DNA]</scope>
    <source>
        <strain evidence="12">cv. Cdm-0</strain>
    </source>
</reference>
<name>A0A7G2FC77_ARATH</name>
<comment type="subcellular location">
    <subcellularLocation>
        <location evidence="1">Membrane</location>
        <topology evidence="1">Multi-pass membrane protein</topology>
    </subcellularLocation>
</comment>
<evidence type="ECO:0000256" key="5">
    <source>
        <dbReference type="ARBA" id="ARBA00022840"/>
    </source>
</evidence>
<dbReference type="InterPro" id="IPR003439">
    <property type="entry name" value="ABC_transporter-like_ATP-bd"/>
</dbReference>
<gene>
    <name evidence="11" type="ORF">AT9943_LOCUS18262</name>
</gene>
<feature type="domain" description="ABC transporter" evidence="9">
    <location>
        <begin position="404"/>
        <end position="641"/>
    </location>
</feature>
<sequence length="642" mass="70519">MSFLLLTPPPCLLIPPPPLSHRRSSSLFLKHPFQPSPRPLSFCKPSALRLRANTTVNSLKALETIKPYLQSESKTILLGWLCSCVSVVSLSQIVPRLGSFTSNLNANAASLTKLKGECLVLAGLVLAKVVAYYLQQAFLWEAALNTVYKIRVFAYRRVLERELEFFEGGNGISSGDIAYRITAEASEVADTIYALLNVSVLLVMNVLQSKSFLLFQIFRYIVVILANNYKLYTTFIWQTVVPSAIQISVMTAHMIVASPALTLVSAMVIPSVALLIAYLGDRLQISESVRFQRFARADLDERFKKKKMKSLIPQIVQVMYLGSLSIFCVGAVILAGSSLSSSAIVSFVASLAFLIDPVQDLGKAYNELKQGEPAIERLFDLTSLESKVIERPEAIQLEKVAGEVELCDISFKYDENMLPVLDGLNLHIKAGETVALVGPSGGGKTTLIKLLLRLYEPSSGSIFIDKNDIKDIKLESLRKHVGLVSQDTTLFSGTIADNIGYRDLTTGIDMKRVELAAKTANADEFIRNLSEGYNTGVGPRGSSLSGGQKQRLAIARALYQNSSILILDEATSALDSLSELLVREALERVMQDHTVIVIAHRLETVMMAQRVFLVERGKLKELNRSSLLSTHKDSLTSAGLVI</sequence>
<keyword evidence="2" id="KW-0813">Transport</keyword>
<evidence type="ECO:0000259" key="10">
    <source>
        <dbReference type="PROSITE" id="PS50929"/>
    </source>
</evidence>
<keyword evidence="3 8" id="KW-0812">Transmembrane</keyword>
<dbReference type="InterPro" id="IPR039421">
    <property type="entry name" value="Type_1_exporter"/>
</dbReference>
<evidence type="ECO:0000256" key="2">
    <source>
        <dbReference type="ARBA" id="ARBA00022448"/>
    </source>
</evidence>
<keyword evidence="7 8" id="KW-0472">Membrane</keyword>
<evidence type="ECO:0000313" key="12">
    <source>
        <dbReference type="Proteomes" id="UP000516314"/>
    </source>
</evidence>
<dbReference type="PANTHER" id="PTHR24221:SF630">
    <property type="entry name" value="ABC TRANSPORTER B FAMILY MEMBER 29, CHLOROPLASTIC"/>
    <property type="match status" value="1"/>
</dbReference>
<accession>A0A7G2FC77</accession>
<dbReference type="PANTHER" id="PTHR24221">
    <property type="entry name" value="ATP-BINDING CASSETTE SUB-FAMILY B"/>
    <property type="match status" value="1"/>
</dbReference>
<feature type="transmembrane region" description="Helical" evidence="8">
    <location>
        <begin position="118"/>
        <end position="135"/>
    </location>
</feature>
<dbReference type="Gene3D" id="1.20.1560.10">
    <property type="entry name" value="ABC transporter type 1, transmembrane domain"/>
    <property type="match status" value="2"/>
</dbReference>
<dbReference type="SMART" id="SM00382">
    <property type="entry name" value="AAA"/>
    <property type="match status" value="1"/>
</dbReference>
<evidence type="ECO:0000256" key="8">
    <source>
        <dbReference type="SAM" id="Phobius"/>
    </source>
</evidence>
<dbReference type="InterPro" id="IPR003593">
    <property type="entry name" value="AAA+_ATPase"/>
</dbReference>
<dbReference type="Pfam" id="PF00005">
    <property type="entry name" value="ABC_tran"/>
    <property type="match status" value="1"/>
</dbReference>
<dbReference type="GO" id="GO:0016020">
    <property type="term" value="C:membrane"/>
    <property type="evidence" value="ECO:0007669"/>
    <property type="project" value="UniProtKB-SubCell"/>
</dbReference>
<evidence type="ECO:0000256" key="7">
    <source>
        <dbReference type="ARBA" id="ARBA00023136"/>
    </source>
</evidence>
<dbReference type="GO" id="GO:0005524">
    <property type="term" value="F:ATP binding"/>
    <property type="evidence" value="ECO:0007669"/>
    <property type="project" value="UniProtKB-KW"/>
</dbReference>
<dbReference type="EMBL" id="LR881470">
    <property type="protein sequence ID" value="CAD5330745.1"/>
    <property type="molecule type" value="Genomic_DNA"/>
</dbReference>
<feature type="transmembrane region" description="Helical" evidence="8">
    <location>
        <begin position="260"/>
        <end position="280"/>
    </location>
</feature>
<proteinExistence type="predicted"/>
<organism evidence="11 12">
    <name type="scientific">Arabidopsis thaliana</name>
    <name type="common">Mouse-ear cress</name>
    <dbReference type="NCBI Taxonomy" id="3702"/>
    <lineage>
        <taxon>Eukaryota</taxon>
        <taxon>Viridiplantae</taxon>
        <taxon>Streptophyta</taxon>
        <taxon>Embryophyta</taxon>
        <taxon>Tracheophyta</taxon>
        <taxon>Spermatophyta</taxon>
        <taxon>Magnoliopsida</taxon>
        <taxon>eudicotyledons</taxon>
        <taxon>Gunneridae</taxon>
        <taxon>Pentapetalae</taxon>
        <taxon>rosids</taxon>
        <taxon>malvids</taxon>
        <taxon>Brassicales</taxon>
        <taxon>Brassicaceae</taxon>
        <taxon>Camelineae</taxon>
        <taxon>Arabidopsis</taxon>
    </lineage>
</organism>